<name>A0A2N0AIA2_9LEPT</name>
<dbReference type="Proteomes" id="UP000232145">
    <property type="component" value="Unassembled WGS sequence"/>
</dbReference>
<comment type="caution">
    <text evidence="1">The sequence shown here is derived from an EMBL/GenBank/DDBJ whole genome shotgun (WGS) entry which is preliminary data.</text>
</comment>
<dbReference type="CDD" id="cd07814">
    <property type="entry name" value="SRPBCC_CalC_Aha1-like"/>
    <property type="match status" value="1"/>
</dbReference>
<organism evidence="1 2">
    <name type="scientific">Leptospira harrisiae</name>
    <dbReference type="NCBI Taxonomy" id="2023189"/>
    <lineage>
        <taxon>Bacteria</taxon>
        <taxon>Pseudomonadati</taxon>
        <taxon>Spirochaetota</taxon>
        <taxon>Spirochaetia</taxon>
        <taxon>Leptospirales</taxon>
        <taxon>Leptospiraceae</taxon>
        <taxon>Leptospira</taxon>
    </lineage>
</organism>
<dbReference type="OrthoDB" id="287565at2"/>
<keyword evidence="2" id="KW-1185">Reference proteome</keyword>
<protein>
    <submittedName>
        <fullName evidence="1">Toxin</fullName>
    </submittedName>
</protein>
<evidence type="ECO:0000313" key="1">
    <source>
        <dbReference type="EMBL" id="PJZ84036.1"/>
    </source>
</evidence>
<proteinExistence type="predicted"/>
<gene>
    <name evidence="1" type="ORF">CH364_11810</name>
</gene>
<dbReference type="RefSeq" id="WP_100744679.1">
    <property type="nucleotide sequence ID" value="NZ_NPDW01000002.1"/>
</dbReference>
<dbReference type="SUPFAM" id="SSF55961">
    <property type="entry name" value="Bet v1-like"/>
    <property type="match status" value="1"/>
</dbReference>
<dbReference type="EMBL" id="NPDX01000003">
    <property type="protein sequence ID" value="PJZ84036.1"/>
    <property type="molecule type" value="Genomic_DNA"/>
</dbReference>
<reference evidence="1 2" key="1">
    <citation type="submission" date="2017-07" db="EMBL/GenBank/DDBJ databases">
        <title>Leptospira spp. isolated from tropical soils.</title>
        <authorList>
            <person name="Thibeaux R."/>
            <person name="Iraola G."/>
            <person name="Ferres I."/>
            <person name="Bierque E."/>
            <person name="Girault D."/>
            <person name="Soupe-Gilbert M.-E."/>
            <person name="Picardeau M."/>
            <person name="Goarant C."/>
        </authorList>
    </citation>
    <scope>NUCLEOTIDE SEQUENCE [LARGE SCALE GENOMIC DNA]</scope>
    <source>
        <strain evidence="1 2">FH2-B-A1</strain>
    </source>
</reference>
<accession>A0A2N0AIA2</accession>
<dbReference type="InterPro" id="IPR023393">
    <property type="entry name" value="START-like_dom_sf"/>
</dbReference>
<evidence type="ECO:0000313" key="2">
    <source>
        <dbReference type="Proteomes" id="UP000232145"/>
    </source>
</evidence>
<dbReference type="AlphaFoldDB" id="A0A2N0AIA2"/>
<sequence length="156" mass="17576">MNGIYHKVGVRASEIEVRQALTTKTGLSKWWTNEVDGNFTSGVSAVGDSIFFGFGHGNPMEMKVREMETKRVLWECVSGPEDWIGSHIDFQLNSGKESEAGSMTIVYFRHQDWKKESEFTAHCSMKWATFLLSLKDSIEKGVGRPAPNDIKIDDIN</sequence>
<dbReference type="Gene3D" id="3.30.530.20">
    <property type="match status" value="1"/>
</dbReference>